<dbReference type="PANTHER" id="PTHR31371">
    <property type="entry name" value="BNAC09G50660D PROTEIN"/>
    <property type="match status" value="1"/>
</dbReference>
<organism evidence="3 4">
    <name type="scientific">Mucuna pruriens</name>
    <name type="common">Velvet bean</name>
    <name type="synonym">Dolichos pruriens</name>
    <dbReference type="NCBI Taxonomy" id="157652"/>
    <lineage>
        <taxon>Eukaryota</taxon>
        <taxon>Viridiplantae</taxon>
        <taxon>Streptophyta</taxon>
        <taxon>Embryophyta</taxon>
        <taxon>Tracheophyta</taxon>
        <taxon>Spermatophyta</taxon>
        <taxon>Magnoliopsida</taxon>
        <taxon>eudicotyledons</taxon>
        <taxon>Gunneridae</taxon>
        <taxon>Pentapetalae</taxon>
        <taxon>rosids</taxon>
        <taxon>fabids</taxon>
        <taxon>Fabales</taxon>
        <taxon>Fabaceae</taxon>
        <taxon>Papilionoideae</taxon>
        <taxon>50 kb inversion clade</taxon>
        <taxon>NPAAA clade</taxon>
        <taxon>indigoferoid/millettioid clade</taxon>
        <taxon>Phaseoleae</taxon>
        <taxon>Mucuna</taxon>
    </lineage>
</organism>
<feature type="domain" description="DUF668" evidence="1">
    <location>
        <begin position="313"/>
        <end position="401"/>
    </location>
</feature>
<dbReference type="Pfam" id="PF11961">
    <property type="entry name" value="DUF3475"/>
    <property type="match status" value="1"/>
</dbReference>
<dbReference type="InterPro" id="IPR007700">
    <property type="entry name" value="DUF668"/>
</dbReference>
<evidence type="ECO:0000313" key="4">
    <source>
        <dbReference type="Proteomes" id="UP000257109"/>
    </source>
</evidence>
<evidence type="ECO:0008006" key="5">
    <source>
        <dbReference type="Google" id="ProtNLM"/>
    </source>
</evidence>
<name>A0A371IAL4_MUCPR</name>
<dbReference type="GO" id="GO:0045927">
    <property type="term" value="P:positive regulation of growth"/>
    <property type="evidence" value="ECO:0007669"/>
    <property type="project" value="InterPro"/>
</dbReference>
<feature type="non-terminal residue" evidence="3">
    <location>
        <position position="1"/>
    </location>
</feature>
<protein>
    <recommendedName>
        <fullName evidence="5">DUF668 domain-containing protein</fullName>
    </recommendedName>
</protein>
<reference evidence="3" key="1">
    <citation type="submission" date="2018-05" db="EMBL/GenBank/DDBJ databases">
        <title>Draft genome of Mucuna pruriens seed.</title>
        <authorList>
            <person name="Nnadi N.E."/>
            <person name="Vos R."/>
            <person name="Hasami M.H."/>
            <person name="Devisetty U.K."/>
            <person name="Aguiy J.C."/>
        </authorList>
    </citation>
    <scope>NUCLEOTIDE SEQUENCE [LARGE SCALE GENOMIC DNA]</scope>
    <source>
        <strain evidence="3">JCA_2017</strain>
    </source>
</reference>
<dbReference type="Pfam" id="PF05003">
    <property type="entry name" value="DUF668"/>
    <property type="match status" value="1"/>
</dbReference>
<dbReference type="PANTHER" id="PTHR31371:SF13">
    <property type="entry name" value="OS05G0457600 PROTEIN"/>
    <property type="match status" value="1"/>
</dbReference>
<dbReference type="InterPro" id="IPR021864">
    <property type="entry name" value="DUF3475"/>
</dbReference>
<gene>
    <name evidence="3" type="ORF">CR513_03176</name>
</gene>
<dbReference type="OrthoDB" id="673374at2759"/>
<keyword evidence="4" id="KW-1185">Reference proteome</keyword>
<comment type="caution">
    <text evidence="3">The sequence shown here is derived from an EMBL/GenBank/DDBJ whole genome shotgun (WGS) entry which is preliminary data.</text>
</comment>
<dbReference type="AlphaFoldDB" id="A0A371IAL4"/>
<evidence type="ECO:0000259" key="2">
    <source>
        <dbReference type="Pfam" id="PF11961"/>
    </source>
</evidence>
<accession>A0A371IAL4</accession>
<dbReference type="EMBL" id="QJKJ01000532">
    <property type="protein sequence ID" value="RDY12077.1"/>
    <property type="molecule type" value="Genomic_DNA"/>
</dbReference>
<evidence type="ECO:0000259" key="1">
    <source>
        <dbReference type="Pfam" id="PF05003"/>
    </source>
</evidence>
<dbReference type="Proteomes" id="UP000257109">
    <property type="component" value="Unassembled WGS sequence"/>
</dbReference>
<dbReference type="STRING" id="157652.A0A371IAL4"/>
<sequence length="490" mass="56151">MAWRYKAAVPEANSLGILAFDAGKTMCRLISLYHSLSDEEITKLRSEVIKSKGVTYLNSQHECFLLNLAAAERLEELDTAADTVSRLGRKCSDPSLGRFELLYADLKVGLIDLRKLSYDSRNTHRIISKMEKLISSTRSLHATMENMAELEASEKKRQRFKSVGVTNNYNNYSKHNLEYLNEQIAYTRKQVQHYKEVSLWNQTLDKTVGIMAKVICIVYARICSVFGAYITDCNCCSDNDDNINNNCCCLLEHRELYKKNYCLYEESLHKRVTRSGPIPKANNKTGVIRFLNHDREIDKPVNNKVLRLAPPSTVGGAGLAARYAEVVLFAERCLHVPATVGEDARETLYEMLPERMRRKVGAKLRGRWRREEEGEALAEGWRDAVEELLEWLSPVAHDTARWQAERNMEKARFEAKTTVLLLQTLHYSDLEKAEAAIVEVLVVSTDKSELLMSEYKNVYKNFQKWNKDDLQYWKLISAGEGSRRGPHSTF</sequence>
<evidence type="ECO:0000313" key="3">
    <source>
        <dbReference type="EMBL" id="RDY12077.1"/>
    </source>
</evidence>
<proteinExistence type="predicted"/>
<feature type="domain" description="DUF3475" evidence="2">
    <location>
        <begin position="17"/>
        <end position="72"/>
    </location>
</feature>